<evidence type="ECO:0000256" key="5">
    <source>
        <dbReference type="ARBA" id="ARBA00023002"/>
    </source>
</evidence>
<dbReference type="InterPro" id="IPR036318">
    <property type="entry name" value="FAD-bd_PCMH-like_sf"/>
</dbReference>
<dbReference type="InterPro" id="IPR016169">
    <property type="entry name" value="FAD-bd_PCMH_sub2"/>
</dbReference>
<dbReference type="Gene3D" id="3.30.465.10">
    <property type="match status" value="1"/>
</dbReference>
<dbReference type="Gene3D" id="3.30.43.10">
    <property type="entry name" value="Uridine Diphospho-n-acetylenolpyruvylglucosamine Reductase, domain 2"/>
    <property type="match status" value="1"/>
</dbReference>
<evidence type="ECO:0000256" key="3">
    <source>
        <dbReference type="ARBA" id="ARBA00022630"/>
    </source>
</evidence>
<evidence type="ECO:0000256" key="4">
    <source>
        <dbReference type="ARBA" id="ARBA00022827"/>
    </source>
</evidence>
<evidence type="ECO:0000256" key="2">
    <source>
        <dbReference type="ARBA" id="ARBA00005466"/>
    </source>
</evidence>
<dbReference type="Proteomes" id="UP000735302">
    <property type="component" value="Unassembled WGS sequence"/>
</dbReference>
<feature type="signal peptide" evidence="6">
    <location>
        <begin position="1"/>
        <end position="19"/>
    </location>
</feature>
<comment type="caution">
    <text evidence="8">The sequence shown here is derived from an EMBL/GenBank/DDBJ whole genome shotgun (WGS) entry which is preliminary data.</text>
</comment>
<proteinExistence type="inferred from homology"/>
<evidence type="ECO:0000313" key="8">
    <source>
        <dbReference type="EMBL" id="GFN99678.1"/>
    </source>
</evidence>
<dbReference type="PANTHER" id="PTHR42973:SF39">
    <property type="entry name" value="FAD-BINDING PCMH-TYPE DOMAIN-CONTAINING PROTEIN"/>
    <property type="match status" value="1"/>
</dbReference>
<dbReference type="Pfam" id="PF08031">
    <property type="entry name" value="BBE"/>
    <property type="match status" value="1"/>
</dbReference>
<dbReference type="InterPro" id="IPR006094">
    <property type="entry name" value="Oxid_FAD_bind_N"/>
</dbReference>
<dbReference type="InterPro" id="IPR016166">
    <property type="entry name" value="FAD-bd_PCMH"/>
</dbReference>
<keyword evidence="3" id="KW-0285">Flavoprotein</keyword>
<comment type="similarity">
    <text evidence="2">Belongs to the oxygen-dependent FAD-linked oxidoreductase family.</text>
</comment>
<evidence type="ECO:0000256" key="6">
    <source>
        <dbReference type="SAM" id="SignalP"/>
    </source>
</evidence>
<dbReference type="Pfam" id="PF01565">
    <property type="entry name" value="FAD_binding_4"/>
    <property type="match status" value="1"/>
</dbReference>
<gene>
    <name evidence="8" type="ORF">PoB_002618400</name>
</gene>
<dbReference type="InterPro" id="IPR050416">
    <property type="entry name" value="FAD-linked_Oxidoreductase"/>
</dbReference>
<dbReference type="PROSITE" id="PS51387">
    <property type="entry name" value="FAD_PCMH"/>
    <property type="match status" value="1"/>
</dbReference>
<dbReference type="AlphaFoldDB" id="A0AAV3ZZ74"/>
<protein>
    <recommendedName>
        <fullName evidence="7">FAD-binding PCMH-type domain-containing protein</fullName>
    </recommendedName>
</protein>
<dbReference type="GO" id="GO:0071949">
    <property type="term" value="F:FAD binding"/>
    <property type="evidence" value="ECO:0007669"/>
    <property type="project" value="InterPro"/>
</dbReference>
<sequence>MRAAHFVLLGCALLGAVTAHTRQDKIPPNRCLPGQNCFPSRQILKEFAATLSGELLQPFDAGYSVVVNLNNARLTRHPYLIVMAESVSDVQRSMKFARKYQLMVFSQVSVNGASPRSTYDGAMQINLSRMTTVSGLVNNTLRSEFGEVTAQAGASWDSVYSQARTIGRDVVTGDDINYPVGDTVGNGAIGPLVKVYGLVTDSLLEVQIVTADGSLVTVDEYNVEVNFGDGLQRRTFDKSLFAAIAEGGIGPWGIVVSYTFKLHPAPAGYDKILATEDGGEKFSDVLLFALNNPTLESSFGCYGQLLGGASLTPARNHSYVNPALRTSYLLLSCALGWEGSGLEDSYYIDHALDYAAMFAPYTNGKYLGWHEEDLADWKHQLHGDNYADLIDVKIRYDIDNFLWCPNCVGSDFRVDCRYNNHHQGLMLSGYLASHRQEMRMRRRQMSRLQSDHEVRHPYISMMSMKD</sequence>
<accession>A0AAV3ZZ74</accession>
<evidence type="ECO:0000313" key="9">
    <source>
        <dbReference type="Proteomes" id="UP000735302"/>
    </source>
</evidence>
<reference evidence="8 9" key="1">
    <citation type="journal article" date="2021" name="Elife">
        <title>Chloroplast acquisition without the gene transfer in kleptoplastic sea slugs, Plakobranchus ocellatus.</title>
        <authorList>
            <person name="Maeda T."/>
            <person name="Takahashi S."/>
            <person name="Yoshida T."/>
            <person name="Shimamura S."/>
            <person name="Takaki Y."/>
            <person name="Nagai Y."/>
            <person name="Toyoda A."/>
            <person name="Suzuki Y."/>
            <person name="Arimoto A."/>
            <person name="Ishii H."/>
            <person name="Satoh N."/>
            <person name="Nishiyama T."/>
            <person name="Hasebe M."/>
            <person name="Maruyama T."/>
            <person name="Minagawa J."/>
            <person name="Obokata J."/>
            <person name="Shigenobu S."/>
        </authorList>
    </citation>
    <scope>NUCLEOTIDE SEQUENCE [LARGE SCALE GENOMIC DNA]</scope>
</reference>
<keyword evidence="4" id="KW-0274">FAD</keyword>
<dbReference type="EMBL" id="BLXT01003014">
    <property type="protein sequence ID" value="GFN99678.1"/>
    <property type="molecule type" value="Genomic_DNA"/>
</dbReference>
<organism evidence="8 9">
    <name type="scientific">Plakobranchus ocellatus</name>
    <dbReference type="NCBI Taxonomy" id="259542"/>
    <lineage>
        <taxon>Eukaryota</taxon>
        <taxon>Metazoa</taxon>
        <taxon>Spiralia</taxon>
        <taxon>Lophotrochozoa</taxon>
        <taxon>Mollusca</taxon>
        <taxon>Gastropoda</taxon>
        <taxon>Heterobranchia</taxon>
        <taxon>Euthyneura</taxon>
        <taxon>Panpulmonata</taxon>
        <taxon>Sacoglossa</taxon>
        <taxon>Placobranchoidea</taxon>
        <taxon>Plakobranchidae</taxon>
        <taxon>Plakobranchus</taxon>
    </lineage>
</organism>
<comment type="cofactor">
    <cofactor evidence="1">
        <name>FAD</name>
        <dbReference type="ChEBI" id="CHEBI:57692"/>
    </cofactor>
</comment>
<keyword evidence="6" id="KW-0732">Signal</keyword>
<feature type="domain" description="FAD-binding PCMH-type" evidence="7">
    <location>
        <begin position="74"/>
        <end position="265"/>
    </location>
</feature>
<dbReference type="SUPFAM" id="SSF56176">
    <property type="entry name" value="FAD-binding/transporter-associated domain-like"/>
    <property type="match status" value="1"/>
</dbReference>
<dbReference type="GO" id="GO:0016491">
    <property type="term" value="F:oxidoreductase activity"/>
    <property type="evidence" value="ECO:0007669"/>
    <property type="project" value="UniProtKB-KW"/>
</dbReference>
<evidence type="ECO:0000259" key="7">
    <source>
        <dbReference type="PROSITE" id="PS51387"/>
    </source>
</evidence>
<dbReference type="InterPro" id="IPR012951">
    <property type="entry name" value="BBE"/>
</dbReference>
<dbReference type="InterPro" id="IPR016167">
    <property type="entry name" value="FAD-bd_PCMH_sub1"/>
</dbReference>
<feature type="chain" id="PRO_5043966043" description="FAD-binding PCMH-type domain-containing protein" evidence="6">
    <location>
        <begin position="20"/>
        <end position="466"/>
    </location>
</feature>
<evidence type="ECO:0000256" key="1">
    <source>
        <dbReference type="ARBA" id="ARBA00001974"/>
    </source>
</evidence>
<name>A0AAV3ZZ74_9GAST</name>
<keyword evidence="5" id="KW-0560">Oxidoreductase</keyword>
<dbReference type="PANTHER" id="PTHR42973">
    <property type="entry name" value="BINDING OXIDOREDUCTASE, PUTATIVE (AFU_ORTHOLOGUE AFUA_1G17690)-RELATED"/>
    <property type="match status" value="1"/>
</dbReference>
<keyword evidence="9" id="KW-1185">Reference proteome</keyword>